<name>A0A835YG65_9CHLO</name>
<gene>
    <name evidence="4" type="ORF">HYH03_001907</name>
</gene>
<feature type="compositionally biased region" description="Gly residues" evidence="2">
    <location>
        <begin position="984"/>
        <end position="995"/>
    </location>
</feature>
<dbReference type="AlphaFoldDB" id="A0A835YG65"/>
<feature type="region of interest" description="Disordered" evidence="2">
    <location>
        <begin position="758"/>
        <end position="869"/>
    </location>
</feature>
<dbReference type="Proteomes" id="UP000612055">
    <property type="component" value="Unassembled WGS sequence"/>
</dbReference>
<feature type="compositionally biased region" description="Gly residues" evidence="2">
    <location>
        <begin position="569"/>
        <end position="580"/>
    </location>
</feature>
<evidence type="ECO:0000259" key="3">
    <source>
        <dbReference type="PROSITE" id="PS50097"/>
    </source>
</evidence>
<dbReference type="InterPro" id="IPR011333">
    <property type="entry name" value="SKP1/BTB/POZ_sf"/>
</dbReference>
<feature type="compositionally biased region" description="Low complexity" evidence="2">
    <location>
        <begin position="961"/>
        <end position="983"/>
    </location>
</feature>
<sequence>MAPVTAPAAEHKGCELTLAFADGKRLSAHACILAAASPVLRDCLRLSLPQTGELRLDDAGEDWEVVLPMLQLKFYPRTLVTWDNLEALLRLAEKYDMAVVKGYATDFMARKASAMSLKEPLVSPRNPLRAATLVGTFCCTPELKPFTSVVEAAVDSALASLRSAPGDPAVVGSLADSLKPLLEDPKYHLNISPAVQAKVSLALLAAVKVKRVCRFAPCSGHTERPKTGPVPMSAANDQLAKALLDPVKREVLWPVVFAGVKNVVRSNNLNNETLTCVKGWLKSTDSSLQIPLLSLTVLHTMALNSGVAVRNQMAVPKLFGRLEKQLAKPPGPLVASAILQVLVDWQHLFGHEDLGARSRAVLASPRYSGQALSYSPSPAVVAMEEEMRLGVPPVAPIRGEDFVKWLQRGASIEGSSFSGPPGGGPPQAPLPQGGQLPGGTPPPITVAMVPQLCQRMQADAGRLTAALGACRAAARSGRMGELTSVMDGGYREAERCSQWRRRVQEFTQRCDVASALSSVLAATDVANKALEHWQTFTSQEVYGMMRIAVPPMPPEPLTSSEPANRRAGAGPGAGANGGAASGTARPRPDIDELLGMAGPVPTPAGGATGAAAVMELTVDVPPGPVPSANPFAAAVEAARPPVPTGASVPRPIVAQAGRAASHQPQPSLSDWDPFGPPSAPARTGGGGGGGGPGAGPGPGVATGPWAVFGDEPMSAGRGPAMGSINSPYSPAVSTTSAASGLLPSPAASVASGSSPLAFHGDGATSAPTPSLHHQAASTPGPVATAASAPAVTGRPSHPMVSASSSPQLFPNGVVMPSGLEPSGGGGHGQVPMQRSSTQPRQPAAPVPAAPAPVARPAGPSGGGAASNGTSTAAAAAGALDWRPEFDRLTADLRSLAATSGPMSGGGAAGGLPLAAVMSRVQGLCEALAAQHAKRVAALDAQHAAEVLDIKSRALRKLREVTGGAPAPSPTTGASAAAAPRAPNGAGGSGDGGVTGTGAGAGARGIAVGHGPLQAGLAYAQHQHQQPHKLPFGWGQVGPGGAAGSAAGAVGAQGQGHRANGGAGGDFSLI</sequence>
<dbReference type="Pfam" id="PF00651">
    <property type="entry name" value="BTB"/>
    <property type="match status" value="1"/>
</dbReference>
<dbReference type="PROSITE" id="PS50097">
    <property type="entry name" value="BTB"/>
    <property type="match status" value="1"/>
</dbReference>
<evidence type="ECO:0000313" key="5">
    <source>
        <dbReference type="Proteomes" id="UP000612055"/>
    </source>
</evidence>
<feature type="domain" description="BTB" evidence="3">
    <location>
        <begin position="14"/>
        <end position="82"/>
    </location>
</feature>
<organism evidence="4 5">
    <name type="scientific">Edaphochlamys debaryana</name>
    <dbReference type="NCBI Taxonomy" id="47281"/>
    <lineage>
        <taxon>Eukaryota</taxon>
        <taxon>Viridiplantae</taxon>
        <taxon>Chlorophyta</taxon>
        <taxon>core chlorophytes</taxon>
        <taxon>Chlorophyceae</taxon>
        <taxon>CS clade</taxon>
        <taxon>Chlamydomonadales</taxon>
        <taxon>Chlamydomonadales incertae sedis</taxon>
        <taxon>Edaphochlamys</taxon>
    </lineage>
</organism>
<dbReference type="SUPFAM" id="SSF54695">
    <property type="entry name" value="POZ domain"/>
    <property type="match status" value="1"/>
</dbReference>
<dbReference type="CDD" id="cd18186">
    <property type="entry name" value="BTB_POZ_ZBTB_KLHL-like"/>
    <property type="match status" value="1"/>
</dbReference>
<feature type="region of interest" description="Disordered" evidence="2">
    <location>
        <begin position="960"/>
        <end position="995"/>
    </location>
</feature>
<dbReference type="Gene3D" id="3.30.710.10">
    <property type="entry name" value="Potassium Channel Kv1.1, Chain A"/>
    <property type="match status" value="1"/>
</dbReference>
<evidence type="ECO:0000313" key="4">
    <source>
        <dbReference type="EMBL" id="KAG2500331.1"/>
    </source>
</evidence>
<dbReference type="SMART" id="SM00225">
    <property type="entry name" value="BTB"/>
    <property type="match status" value="1"/>
</dbReference>
<comment type="caution">
    <text evidence="4">The sequence shown here is derived from an EMBL/GenBank/DDBJ whole genome shotgun (WGS) entry which is preliminary data.</text>
</comment>
<comment type="pathway">
    <text evidence="1">Protein modification; protein ubiquitination.</text>
</comment>
<accession>A0A835YG65</accession>
<protein>
    <recommendedName>
        <fullName evidence="3">BTB domain-containing protein</fullName>
    </recommendedName>
</protein>
<dbReference type="EMBL" id="JAEHOE010000004">
    <property type="protein sequence ID" value="KAG2500331.1"/>
    <property type="molecule type" value="Genomic_DNA"/>
</dbReference>
<feature type="compositionally biased region" description="Gly residues" evidence="2">
    <location>
        <begin position="683"/>
        <end position="700"/>
    </location>
</feature>
<evidence type="ECO:0000256" key="2">
    <source>
        <dbReference type="SAM" id="MobiDB-lite"/>
    </source>
</evidence>
<feature type="compositionally biased region" description="Low complexity" evidence="2">
    <location>
        <begin position="775"/>
        <end position="793"/>
    </location>
</feature>
<keyword evidence="5" id="KW-1185">Reference proteome</keyword>
<evidence type="ECO:0000256" key="1">
    <source>
        <dbReference type="ARBA" id="ARBA00004906"/>
    </source>
</evidence>
<dbReference type="OrthoDB" id="549877at2759"/>
<reference evidence="4" key="1">
    <citation type="journal article" date="2020" name="bioRxiv">
        <title>Comparative genomics of Chlamydomonas.</title>
        <authorList>
            <person name="Craig R.J."/>
            <person name="Hasan A.R."/>
            <person name="Ness R.W."/>
            <person name="Keightley P.D."/>
        </authorList>
    </citation>
    <scope>NUCLEOTIDE SEQUENCE</scope>
    <source>
        <strain evidence="4">CCAP 11/70</strain>
    </source>
</reference>
<feature type="region of interest" description="Disordered" evidence="2">
    <location>
        <begin position="656"/>
        <end position="721"/>
    </location>
</feature>
<dbReference type="InterPro" id="IPR000210">
    <property type="entry name" value="BTB/POZ_dom"/>
</dbReference>
<feature type="region of interest" description="Disordered" evidence="2">
    <location>
        <begin position="413"/>
        <end position="441"/>
    </location>
</feature>
<feature type="compositionally biased region" description="Gly residues" evidence="2">
    <location>
        <begin position="1050"/>
        <end position="1069"/>
    </location>
</feature>
<feature type="region of interest" description="Disordered" evidence="2">
    <location>
        <begin position="552"/>
        <end position="602"/>
    </location>
</feature>
<proteinExistence type="predicted"/>
<feature type="region of interest" description="Disordered" evidence="2">
    <location>
        <begin position="1019"/>
        <end position="1069"/>
    </location>
</feature>